<keyword evidence="2 9" id="KW-0813">Transport</keyword>
<comment type="function">
    <text evidence="9">Part of the tripartite ATP-independent periplasmic (TRAP) transport system.</text>
</comment>
<feature type="domain" description="Tripartite ATP-independent periplasmic transporters DctQ component" evidence="10">
    <location>
        <begin position="30"/>
        <end position="166"/>
    </location>
</feature>
<evidence type="ECO:0000313" key="12">
    <source>
        <dbReference type="Proteomes" id="UP001161409"/>
    </source>
</evidence>
<keyword evidence="6 9" id="KW-1133">Transmembrane helix</keyword>
<dbReference type="EMBL" id="BSNF01000001">
    <property type="protein sequence ID" value="GLQ04891.1"/>
    <property type="molecule type" value="Genomic_DNA"/>
</dbReference>
<feature type="transmembrane region" description="Helical" evidence="9">
    <location>
        <begin position="142"/>
        <end position="165"/>
    </location>
</feature>
<evidence type="ECO:0000256" key="6">
    <source>
        <dbReference type="ARBA" id="ARBA00022989"/>
    </source>
</evidence>
<gene>
    <name evidence="11" type="ORF">GCM10007924_01120</name>
</gene>
<proteinExistence type="inferred from homology"/>
<dbReference type="InterPro" id="IPR055348">
    <property type="entry name" value="DctQ"/>
</dbReference>
<evidence type="ECO:0000256" key="8">
    <source>
        <dbReference type="ARBA" id="ARBA00038436"/>
    </source>
</evidence>
<feature type="transmembrane region" description="Helical" evidence="9">
    <location>
        <begin position="21"/>
        <end position="44"/>
    </location>
</feature>
<reference evidence="11" key="1">
    <citation type="journal article" date="2014" name="Int. J. Syst. Evol. Microbiol.">
        <title>Complete genome of a new Firmicutes species belonging to the dominant human colonic microbiota ('Ruminococcus bicirculans') reveals two chromosomes and a selective capacity to utilize plant glucans.</title>
        <authorList>
            <consortium name="NISC Comparative Sequencing Program"/>
            <person name="Wegmann U."/>
            <person name="Louis P."/>
            <person name="Goesmann A."/>
            <person name="Henrissat B."/>
            <person name="Duncan S.H."/>
            <person name="Flint H.J."/>
        </authorList>
    </citation>
    <scope>NUCLEOTIDE SEQUENCE</scope>
    <source>
        <strain evidence="11">NBRC 103408</strain>
    </source>
</reference>
<reference evidence="11" key="2">
    <citation type="submission" date="2023-01" db="EMBL/GenBank/DDBJ databases">
        <title>Draft genome sequence of Sneathiella chinensis strain NBRC 103408.</title>
        <authorList>
            <person name="Sun Q."/>
            <person name="Mori K."/>
        </authorList>
    </citation>
    <scope>NUCLEOTIDE SEQUENCE</scope>
    <source>
        <strain evidence="11">NBRC 103408</strain>
    </source>
</reference>
<evidence type="ECO:0000256" key="3">
    <source>
        <dbReference type="ARBA" id="ARBA00022475"/>
    </source>
</evidence>
<evidence type="ECO:0000256" key="2">
    <source>
        <dbReference type="ARBA" id="ARBA00022448"/>
    </source>
</evidence>
<keyword evidence="3" id="KW-1003">Cell membrane</keyword>
<keyword evidence="5 9" id="KW-0812">Transmembrane</keyword>
<keyword evidence="4 9" id="KW-0997">Cell inner membrane</keyword>
<evidence type="ECO:0000256" key="7">
    <source>
        <dbReference type="ARBA" id="ARBA00023136"/>
    </source>
</evidence>
<protein>
    <recommendedName>
        <fullName evidence="9">TRAP transporter small permease protein</fullName>
    </recommendedName>
</protein>
<evidence type="ECO:0000256" key="5">
    <source>
        <dbReference type="ARBA" id="ARBA00022692"/>
    </source>
</evidence>
<feature type="transmembrane region" description="Helical" evidence="9">
    <location>
        <begin position="56"/>
        <end position="75"/>
    </location>
</feature>
<dbReference type="Proteomes" id="UP001161409">
    <property type="component" value="Unassembled WGS sequence"/>
</dbReference>
<feature type="transmembrane region" description="Helical" evidence="9">
    <location>
        <begin position="87"/>
        <end position="111"/>
    </location>
</feature>
<organism evidence="11 12">
    <name type="scientific">Sneathiella chinensis</name>
    <dbReference type="NCBI Taxonomy" id="349750"/>
    <lineage>
        <taxon>Bacteria</taxon>
        <taxon>Pseudomonadati</taxon>
        <taxon>Pseudomonadota</taxon>
        <taxon>Alphaproteobacteria</taxon>
        <taxon>Sneathiellales</taxon>
        <taxon>Sneathiellaceae</taxon>
        <taxon>Sneathiella</taxon>
    </lineage>
</organism>
<dbReference type="InterPro" id="IPR007387">
    <property type="entry name" value="TRAP_DctQ"/>
</dbReference>
<dbReference type="PANTHER" id="PTHR35011">
    <property type="entry name" value="2,3-DIKETO-L-GULONATE TRAP TRANSPORTER SMALL PERMEASE PROTEIN YIAM"/>
    <property type="match status" value="1"/>
</dbReference>
<comment type="caution">
    <text evidence="11">The sequence shown here is derived from an EMBL/GenBank/DDBJ whole genome shotgun (WGS) entry which is preliminary data.</text>
</comment>
<evidence type="ECO:0000256" key="9">
    <source>
        <dbReference type="RuleBase" id="RU369079"/>
    </source>
</evidence>
<accession>A0ABQ5TZM1</accession>
<keyword evidence="7 9" id="KW-0472">Membrane</keyword>
<dbReference type="RefSeq" id="WP_169558932.1">
    <property type="nucleotide sequence ID" value="NZ_BSNF01000001.1"/>
</dbReference>
<sequence>MSRMANLVVTASDRLDRMLSSIAIACLGLMVLFVLIQVVARYIFASPPPWTEEAARYAMIWLGLLGATISFKTKLDPALVSFSSEKLSVLNAVAGLLRSLSVVIFLLPIFWHSFVGLNLNLQRGFLFRHWHLEAHTFDMSTFWIALAVPIFALAVILHGISRLVLASRHVKTESHQ</sequence>
<comment type="similarity">
    <text evidence="8 9">Belongs to the TRAP transporter small permease family.</text>
</comment>
<keyword evidence="12" id="KW-1185">Reference proteome</keyword>
<comment type="subcellular location">
    <subcellularLocation>
        <location evidence="1 9">Cell inner membrane</location>
        <topology evidence="1 9">Multi-pass membrane protein</topology>
    </subcellularLocation>
</comment>
<evidence type="ECO:0000313" key="11">
    <source>
        <dbReference type="EMBL" id="GLQ04891.1"/>
    </source>
</evidence>
<evidence type="ECO:0000259" key="10">
    <source>
        <dbReference type="Pfam" id="PF04290"/>
    </source>
</evidence>
<dbReference type="Pfam" id="PF04290">
    <property type="entry name" value="DctQ"/>
    <property type="match status" value="1"/>
</dbReference>
<evidence type="ECO:0000256" key="4">
    <source>
        <dbReference type="ARBA" id="ARBA00022519"/>
    </source>
</evidence>
<evidence type="ECO:0000256" key="1">
    <source>
        <dbReference type="ARBA" id="ARBA00004429"/>
    </source>
</evidence>
<comment type="subunit">
    <text evidence="9">The complex comprises the extracytoplasmic solute receptor protein and the two transmembrane proteins.</text>
</comment>
<dbReference type="PANTHER" id="PTHR35011:SF2">
    <property type="entry name" value="2,3-DIKETO-L-GULONATE TRAP TRANSPORTER SMALL PERMEASE PROTEIN YIAM"/>
    <property type="match status" value="1"/>
</dbReference>
<name>A0ABQ5TZM1_9PROT</name>